<dbReference type="EMBL" id="ADVG01000002">
    <property type="protein sequence ID" value="EFH86085.1"/>
    <property type="molecule type" value="Genomic_DNA"/>
</dbReference>
<organism evidence="3 4">
    <name type="scientific">Ktedonobacter racemifer DSM 44963</name>
    <dbReference type="NCBI Taxonomy" id="485913"/>
    <lineage>
        <taxon>Bacteria</taxon>
        <taxon>Bacillati</taxon>
        <taxon>Chloroflexota</taxon>
        <taxon>Ktedonobacteria</taxon>
        <taxon>Ktedonobacterales</taxon>
        <taxon>Ktedonobacteraceae</taxon>
        <taxon>Ktedonobacter</taxon>
    </lineage>
</organism>
<dbReference type="STRING" id="485913.Krac_7354"/>
<reference evidence="3 4" key="1">
    <citation type="journal article" date="2011" name="Stand. Genomic Sci.">
        <title>Non-contiguous finished genome sequence and contextual data of the filamentous soil bacterium Ktedonobacter racemifer type strain (SOSP1-21).</title>
        <authorList>
            <person name="Chang Y.J."/>
            <person name="Land M."/>
            <person name="Hauser L."/>
            <person name="Chertkov O."/>
            <person name="Del Rio T.G."/>
            <person name="Nolan M."/>
            <person name="Copeland A."/>
            <person name="Tice H."/>
            <person name="Cheng J.F."/>
            <person name="Lucas S."/>
            <person name="Han C."/>
            <person name="Goodwin L."/>
            <person name="Pitluck S."/>
            <person name="Ivanova N."/>
            <person name="Ovchinikova G."/>
            <person name="Pati A."/>
            <person name="Chen A."/>
            <person name="Palaniappan K."/>
            <person name="Mavromatis K."/>
            <person name="Liolios K."/>
            <person name="Brettin T."/>
            <person name="Fiebig A."/>
            <person name="Rohde M."/>
            <person name="Abt B."/>
            <person name="Goker M."/>
            <person name="Detter J.C."/>
            <person name="Woyke T."/>
            <person name="Bristow J."/>
            <person name="Eisen J.A."/>
            <person name="Markowitz V."/>
            <person name="Hugenholtz P."/>
            <person name="Kyrpides N.C."/>
            <person name="Klenk H.P."/>
            <person name="Lapidus A."/>
        </authorList>
    </citation>
    <scope>NUCLEOTIDE SEQUENCE [LARGE SCALE GENOMIC DNA]</scope>
    <source>
        <strain evidence="4">DSM 44963</strain>
    </source>
</reference>
<dbReference type="SMART" id="SM00028">
    <property type="entry name" value="TPR"/>
    <property type="match status" value="2"/>
</dbReference>
<keyword evidence="1" id="KW-0802">TPR repeat</keyword>
<feature type="domain" description="Tetratrico peptide repeat group 5" evidence="2">
    <location>
        <begin position="6"/>
        <end position="36"/>
    </location>
</feature>
<dbReference type="OrthoDB" id="193829at2"/>
<dbReference type="RefSeq" id="WP_007910095.1">
    <property type="nucleotide sequence ID" value="NZ_ADVG01000002.1"/>
</dbReference>
<protein>
    <submittedName>
        <fullName evidence="3">TPR repeat-containing protein</fullName>
    </submittedName>
</protein>
<gene>
    <name evidence="3" type="ORF">Krac_7354</name>
</gene>
<proteinExistence type="predicted"/>
<evidence type="ECO:0000259" key="2">
    <source>
        <dbReference type="Pfam" id="PF12688"/>
    </source>
</evidence>
<dbReference type="InParanoid" id="D6TS12"/>
<dbReference type="PROSITE" id="PS50005">
    <property type="entry name" value="TPR"/>
    <property type="match status" value="1"/>
</dbReference>
<comment type="caution">
    <text evidence="3">The sequence shown here is derived from an EMBL/GenBank/DDBJ whole genome shotgun (WGS) entry which is preliminary data.</text>
</comment>
<dbReference type="Pfam" id="PF12688">
    <property type="entry name" value="TPR_5"/>
    <property type="match status" value="2"/>
</dbReference>
<dbReference type="Proteomes" id="UP000004508">
    <property type="component" value="Unassembled WGS sequence"/>
</dbReference>
<evidence type="ECO:0000256" key="1">
    <source>
        <dbReference type="PROSITE-ProRule" id="PRU00339"/>
    </source>
</evidence>
<accession>D6TS12</accession>
<dbReference type="InterPro" id="IPR041656">
    <property type="entry name" value="TPR_5"/>
</dbReference>
<feature type="repeat" description="TPR" evidence="1">
    <location>
        <begin position="74"/>
        <end position="107"/>
    </location>
</feature>
<evidence type="ECO:0000313" key="4">
    <source>
        <dbReference type="Proteomes" id="UP000004508"/>
    </source>
</evidence>
<feature type="domain" description="Tetratrico peptide repeat group 5" evidence="2">
    <location>
        <begin position="38"/>
        <end position="158"/>
    </location>
</feature>
<dbReference type="AlphaFoldDB" id="D6TS12"/>
<dbReference type="eggNOG" id="COG0457">
    <property type="taxonomic scope" value="Bacteria"/>
</dbReference>
<dbReference type="InterPro" id="IPR019734">
    <property type="entry name" value="TPR_rpt"/>
</dbReference>
<keyword evidence="4" id="KW-1185">Reference proteome</keyword>
<sequence>MTTQDRLQQAIHLRETGRAEEARALLLELVASAPDDAQVNYQAAWVHDNLGLEREAIPFYVRAIEKGLADADLEGALLGLGSTYRALGEYAKAIETFKRGIKEFPHNRAFSVFLAIALYNTQQYSESVELLLTHLAQTTVDENLVRYKRALLFYAPQLDQTWE</sequence>
<dbReference type="Gene3D" id="1.25.40.10">
    <property type="entry name" value="Tetratricopeptide repeat domain"/>
    <property type="match status" value="1"/>
</dbReference>
<name>D6TS12_KTERA</name>
<dbReference type="SUPFAM" id="SSF48452">
    <property type="entry name" value="TPR-like"/>
    <property type="match status" value="1"/>
</dbReference>
<evidence type="ECO:0000313" key="3">
    <source>
        <dbReference type="EMBL" id="EFH86085.1"/>
    </source>
</evidence>
<dbReference type="InterPro" id="IPR011990">
    <property type="entry name" value="TPR-like_helical_dom_sf"/>
</dbReference>